<proteinExistence type="predicted"/>
<sequence length="100" mass="11200">MAINLRSHLSEKANRHELKLSRQMGYITNGDCQSILNDALNLELENSTILVGSIDVKPLAVAVCRFTKSKLCQSDNSIVEDRGWRYVEDLLNNGGECQSF</sequence>
<comment type="caution">
    <text evidence="1">The sequence shown here is derived from an EMBL/GenBank/DDBJ whole genome shotgun (WGS) entry which is preliminary data.</text>
</comment>
<dbReference type="Proteomes" id="UP001152795">
    <property type="component" value="Unassembled WGS sequence"/>
</dbReference>
<keyword evidence="2" id="KW-1185">Reference proteome</keyword>
<accession>A0A6S7HSY1</accession>
<dbReference type="EMBL" id="CACRXK020005848">
    <property type="protein sequence ID" value="CAB4007609.1"/>
    <property type="molecule type" value="Genomic_DNA"/>
</dbReference>
<dbReference type="AlphaFoldDB" id="A0A6S7HSY1"/>
<evidence type="ECO:0000313" key="2">
    <source>
        <dbReference type="Proteomes" id="UP001152795"/>
    </source>
</evidence>
<gene>
    <name evidence="1" type="ORF">PACLA_8A030931</name>
</gene>
<evidence type="ECO:0000313" key="1">
    <source>
        <dbReference type="EMBL" id="CAB4007609.1"/>
    </source>
</evidence>
<protein>
    <submittedName>
        <fullName evidence="1">Uncharacterized protein</fullName>
    </submittedName>
</protein>
<reference evidence="1" key="1">
    <citation type="submission" date="2020-04" db="EMBL/GenBank/DDBJ databases">
        <authorList>
            <person name="Alioto T."/>
            <person name="Alioto T."/>
            <person name="Gomez Garrido J."/>
        </authorList>
    </citation>
    <scope>NUCLEOTIDE SEQUENCE</scope>
    <source>
        <strain evidence="1">A484AB</strain>
    </source>
</reference>
<name>A0A6S7HSY1_PARCT</name>
<organism evidence="1 2">
    <name type="scientific">Paramuricea clavata</name>
    <name type="common">Red gorgonian</name>
    <name type="synonym">Violescent sea-whip</name>
    <dbReference type="NCBI Taxonomy" id="317549"/>
    <lineage>
        <taxon>Eukaryota</taxon>
        <taxon>Metazoa</taxon>
        <taxon>Cnidaria</taxon>
        <taxon>Anthozoa</taxon>
        <taxon>Octocorallia</taxon>
        <taxon>Malacalcyonacea</taxon>
        <taxon>Plexauridae</taxon>
        <taxon>Paramuricea</taxon>
    </lineage>
</organism>